<feature type="region of interest" description="Disordered" evidence="1">
    <location>
        <begin position="1"/>
        <end position="20"/>
    </location>
</feature>
<comment type="caution">
    <text evidence="2">The sequence shown here is derived from an EMBL/GenBank/DDBJ whole genome shotgun (WGS) entry which is preliminary data.</text>
</comment>
<proteinExistence type="predicted"/>
<reference evidence="2" key="1">
    <citation type="submission" date="2023-10" db="EMBL/GenBank/DDBJ databases">
        <title>Genome assemblies of two species of porcelain crab, Petrolisthes cinctipes and Petrolisthes manimaculis (Anomura: Porcellanidae).</title>
        <authorList>
            <person name="Angst P."/>
        </authorList>
    </citation>
    <scope>NUCLEOTIDE SEQUENCE</scope>
    <source>
        <strain evidence="2">PB745_01</strain>
        <tissue evidence="2">Gill</tissue>
    </source>
</reference>
<evidence type="ECO:0000313" key="2">
    <source>
        <dbReference type="EMBL" id="KAK3868741.1"/>
    </source>
</evidence>
<feature type="compositionally biased region" description="Basic and acidic residues" evidence="1">
    <location>
        <begin position="1"/>
        <end position="12"/>
    </location>
</feature>
<organism evidence="2 3">
    <name type="scientific">Petrolisthes cinctipes</name>
    <name type="common">Flat porcelain crab</name>
    <dbReference type="NCBI Taxonomy" id="88211"/>
    <lineage>
        <taxon>Eukaryota</taxon>
        <taxon>Metazoa</taxon>
        <taxon>Ecdysozoa</taxon>
        <taxon>Arthropoda</taxon>
        <taxon>Crustacea</taxon>
        <taxon>Multicrustacea</taxon>
        <taxon>Malacostraca</taxon>
        <taxon>Eumalacostraca</taxon>
        <taxon>Eucarida</taxon>
        <taxon>Decapoda</taxon>
        <taxon>Pleocyemata</taxon>
        <taxon>Anomura</taxon>
        <taxon>Galatheoidea</taxon>
        <taxon>Porcellanidae</taxon>
        <taxon>Petrolisthes</taxon>
    </lineage>
</organism>
<keyword evidence="3" id="KW-1185">Reference proteome</keyword>
<evidence type="ECO:0000256" key="1">
    <source>
        <dbReference type="SAM" id="MobiDB-lite"/>
    </source>
</evidence>
<evidence type="ECO:0000313" key="3">
    <source>
        <dbReference type="Proteomes" id="UP001286313"/>
    </source>
</evidence>
<gene>
    <name evidence="2" type="ORF">Pcinc_025909</name>
</gene>
<dbReference type="Proteomes" id="UP001286313">
    <property type="component" value="Unassembled WGS sequence"/>
</dbReference>
<protein>
    <submittedName>
        <fullName evidence="2">Uncharacterized protein</fullName>
    </submittedName>
</protein>
<dbReference type="AlphaFoldDB" id="A0AAE1F7Y1"/>
<sequence length="122" mass="13994">MGTTQKDSEEVPKISTLEEEEENILIDDDEVMSWDGLNQNFFHNTSTLELELLGPLQRRSFRSSDEIMEEQAPMSDKEFEEILSKLSYLIEVPSEDEELLELEAALPSWASQLNTQDISVNL</sequence>
<accession>A0AAE1F7Y1</accession>
<name>A0AAE1F7Y1_PETCI</name>
<dbReference type="EMBL" id="JAWQEG010002952">
    <property type="protein sequence ID" value="KAK3868741.1"/>
    <property type="molecule type" value="Genomic_DNA"/>
</dbReference>